<dbReference type="AlphaFoldDB" id="A0ABD1SJF7"/>
<protein>
    <submittedName>
        <fullName evidence="2">Uncharacterized protein</fullName>
    </submittedName>
</protein>
<keyword evidence="3" id="KW-1185">Reference proteome</keyword>
<feature type="compositionally biased region" description="Basic residues" evidence="1">
    <location>
        <begin position="14"/>
        <end position="26"/>
    </location>
</feature>
<evidence type="ECO:0000313" key="2">
    <source>
        <dbReference type="EMBL" id="KAL2500354.1"/>
    </source>
</evidence>
<evidence type="ECO:0000256" key="1">
    <source>
        <dbReference type="SAM" id="MobiDB-lite"/>
    </source>
</evidence>
<organism evidence="2 3">
    <name type="scientific">Forsythia ovata</name>
    <dbReference type="NCBI Taxonomy" id="205694"/>
    <lineage>
        <taxon>Eukaryota</taxon>
        <taxon>Viridiplantae</taxon>
        <taxon>Streptophyta</taxon>
        <taxon>Embryophyta</taxon>
        <taxon>Tracheophyta</taxon>
        <taxon>Spermatophyta</taxon>
        <taxon>Magnoliopsida</taxon>
        <taxon>eudicotyledons</taxon>
        <taxon>Gunneridae</taxon>
        <taxon>Pentapetalae</taxon>
        <taxon>asterids</taxon>
        <taxon>lamiids</taxon>
        <taxon>Lamiales</taxon>
        <taxon>Oleaceae</taxon>
        <taxon>Forsythieae</taxon>
        <taxon>Forsythia</taxon>
    </lineage>
</organism>
<evidence type="ECO:0000313" key="3">
    <source>
        <dbReference type="Proteomes" id="UP001604277"/>
    </source>
</evidence>
<sequence>MIGCEETGSDVPRKGKTSKKRMKARATPKLPQVNNITSDSFGTSTNYIRNNSSVIGFHSDVPRTKKTYERKKAGATRELPQVNMIDGLLGLNGNNPSFSVEKMPFSRTSTSKVNLYQRGIRRD</sequence>
<comment type="caution">
    <text evidence="2">The sequence shown here is derived from an EMBL/GenBank/DDBJ whole genome shotgun (WGS) entry which is preliminary data.</text>
</comment>
<dbReference type="Proteomes" id="UP001604277">
    <property type="component" value="Unassembled WGS sequence"/>
</dbReference>
<accession>A0ABD1SJF7</accession>
<gene>
    <name evidence="2" type="ORF">Fot_34202</name>
</gene>
<reference evidence="3" key="1">
    <citation type="submission" date="2024-07" db="EMBL/GenBank/DDBJ databases">
        <title>Two chromosome-level genome assemblies of Korean endemic species Abeliophyllum distichum and Forsythia ovata (Oleaceae).</title>
        <authorList>
            <person name="Jang H."/>
        </authorList>
    </citation>
    <scope>NUCLEOTIDE SEQUENCE [LARGE SCALE GENOMIC DNA]</scope>
</reference>
<feature type="region of interest" description="Disordered" evidence="1">
    <location>
        <begin position="1"/>
        <end position="39"/>
    </location>
</feature>
<name>A0ABD1SJF7_9LAMI</name>
<proteinExistence type="predicted"/>
<dbReference type="EMBL" id="JBFOLJ010000010">
    <property type="protein sequence ID" value="KAL2500354.1"/>
    <property type="molecule type" value="Genomic_DNA"/>
</dbReference>